<comment type="caution">
    <text evidence="8">The sequence shown here is derived from an EMBL/GenBank/DDBJ whole genome shotgun (WGS) entry which is preliminary data.</text>
</comment>
<dbReference type="GO" id="GO:0043365">
    <property type="term" value="F:[formate-C-acetyltransferase]-activating enzyme activity"/>
    <property type="evidence" value="ECO:0007669"/>
    <property type="project" value="InterPro"/>
</dbReference>
<accession>A0A9D1GB93</accession>
<comment type="cofactor">
    <cofactor evidence="1">
        <name>[4Fe-4S] cluster</name>
        <dbReference type="ChEBI" id="CHEBI:49883"/>
    </cofactor>
</comment>
<evidence type="ECO:0000256" key="6">
    <source>
        <dbReference type="ARBA" id="ARBA00023014"/>
    </source>
</evidence>
<evidence type="ECO:0000313" key="8">
    <source>
        <dbReference type="EMBL" id="HIT37922.1"/>
    </source>
</evidence>
<dbReference type="SFLD" id="SFLDG01066">
    <property type="entry name" value="organic_radical-activating_enz"/>
    <property type="match status" value="1"/>
</dbReference>
<name>A0A9D1GB93_9FIRM</name>
<reference evidence="8" key="1">
    <citation type="submission" date="2020-10" db="EMBL/GenBank/DDBJ databases">
        <authorList>
            <person name="Gilroy R."/>
        </authorList>
    </citation>
    <scope>NUCLEOTIDE SEQUENCE</scope>
    <source>
        <strain evidence="8">CHK195-26880</strain>
    </source>
</reference>
<evidence type="ECO:0000256" key="3">
    <source>
        <dbReference type="ARBA" id="ARBA00022691"/>
    </source>
</evidence>
<evidence type="ECO:0000256" key="2">
    <source>
        <dbReference type="ARBA" id="ARBA00022485"/>
    </source>
</evidence>
<keyword evidence="3" id="KW-0949">S-adenosyl-L-methionine</keyword>
<dbReference type="CDD" id="cd01335">
    <property type="entry name" value="Radical_SAM"/>
    <property type="match status" value="1"/>
</dbReference>
<organism evidence="8 9">
    <name type="scientific">Candidatus Onthousia faecipullorum</name>
    <dbReference type="NCBI Taxonomy" id="2840887"/>
    <lineage>
        <taxon>Bacteria</taxon>
        <taxon>Bacillati</taxon>
        <taxon>Bacillota</taxon>
        <taxon>Bacilli</taxon>
        <taxon>Candidatus Onthousia</taxon>
    </lineage>
</organism>
<evidence type="ECO:0000256" key="7">
    <source>
        <dbReference type="PIRNR" id="PIRNR000368"/>
    </source>
</evidence>
<keyword evidence="7" id="KW-0560">Oxidoreductase</keyword>
<keyword evidence="4" id="KW-0479">Metal-binding</keyword>
<evidence type="ECO:0000256" key="1">
    <source>
        <dbReference type="ARBA" id="ARBA00001966"/>
    </source>
</evidence>
<dbReference type="PANTHER" id="PTHR30352:SF2">
    <property type="entry name" value="ANAEROBIC RIBONUCLEOSIDE-TRIPHOSPHATE REDUCTASE-ACTIVATING PROTEIN"/>
    <property type="match status" value="1"/>
</dbReference>
<dbReference type="GO" id="GO:0046872">
    <property type="term" value="F:metal ion binding"/>
    <property type="evidence" value="ECO:0007669"/>
    <property type="project" value="UniProtKB-KW"/>
</dbReference>
<dbReference type="NCBIfam" id="TIGR02491">
    <property type="entry name" value="NrdG"/>
    <property type="match status" value="1"/>
</dbReference>
<keyword evidence="5" id="KW-0408">Iron</keyword>
<dbReference type="InterPro" id="IPR007197">
    <property type="entry name" value="rSAM"/>
</dbReference>
<proteinExistence type="inferred from homology"/>
<dbReference type="Pfam" id="PF13353">
    <property type="entry name" value="Fer4_12"/>
    <property type="match status" value="1"/>
</dbReference>
<dbReference type="InterPro" id="IPR034457">
    <property type="entry name" value="Organic_radical-activating"/>
</dbReference>
<protein>
    <recommendedName>
        <fullName evidence="7">Anaerobic ribonucleoside-triphosphate reductase-activating protein</fullName>
        <ecNumber evidence="7">1.97.1.-</ecNumber>
    </recommendedName>
</protein>
<dbReference type="InterPro" id="IPR012837">
    <property type="entry name" value="NrdG"/>
</dbReference>
<gene>
    <name evidence="8" type="primary">nrdG</name>
    <name evidence="8" type="ORF">IAB59_05555</name>
</gene>
<dbReference type="InterPro" id="IPR058240">
    <property type="entry name" value="rSAM_sf"/>
</dbReference>
<keyword evidence="6" id="KW-0411">Iron-sulfur</keyword>
<dbReference type="GO" id="GO:0004748">
    <property type="term" value="F:ribonucleoside-diphosphate reductase activity, thioredoxin disulfide as acceptor"/>
    <property type="evidence" value="ECO:0007669"/>
    <property type="project" value="TreeGrafter"/>
</dbReference>
<dbReference type="SFLD" id="SFLDG01063">
    <property type="entry name" value="activating_enzymes__group_1"/>
    <property type="match status" value="1"/>
</dbReference>
<dbReference type="EMBL" id="DVKQ01000070">
    <property type="protein sequence ID" value="HIT37922.1"/>
    <property type="molecule type" value="Genomic_DNA"/>
</dbReference>
<dbReference type="PANTHER" id="PTHR30352">
    <property type="entry name" value="PYRUVATE FORMATE-LYASE-ACTIVATING ENZYME"/>
    <property type="match status" value="1"/>
</dbReference>
<evidence type="ECO:0000256" key="5">
    <source>
        <dbReference type="ARBA" id="ARBA00023004"/>
    </source>
</evidence>
<keyword evidence="2" id="KW-0004">4Fe-4S</keyword>
<dbReference type="InterPro" id="IPR013785">
    <property type="entry name" value="Aldolase_TIM"/>
</dbReference>
<dbReference type="Gene3D" id="3.20.20.70">
    <property type="entry name" value="Aldolase class I"/>
    <property type="match status" value="1"/>
</dbReference>
<evidence type="ECO:0000256" key="4">
    <source>
        <dbReference type="ARBA" id="ARBA00022723"/>
    </source>
</evidence>
<dbReference type="SFLD" id="SFLDF00299">
    <property type="entry name" value="anaerobic_ribonucleoside-triph"/>
    <property type="match status" value="1"/>
</dbReference>
<dbReference type="SUPFAM" id="SSF102114">
    <property type="entry name" value="Radical SAM enzymes"/>
    <property type="match status" value="1"/>
</dbReference>
<reference evidence="8" key="2">
    <citation type="journal article" date="2021" name="PeerJ">
        <title>Extensive microbial diversity within the chicken gut microbiome revealed by metagenomics and culture.</title>
        <authorList>
            <person name="Gilroy R."/>
            <person name="Ravi A."/>
            <person name="Getino M."/>
            <person name="Pursley I."/>
            <person name="Horton D.L."/>
            <person name="Alikhan N.F."/>
            <person name="Baker D."/>
            <person name="Gharbi K."/>
            <person name="Hall N."/>
            <person name="Watson M."/>
            <person name="Adriaenssens E.M."/>
            <person name="Foster-Nyarko E."/>
            <person name="Jarju S."/>
            <person name="Secka A."/>
            <person name="Antonio M."/>
            <person name="Oren A."/>
            <person name="Chaudhuri R.R."/>
            <person name="La Ragione R."/>
            <person name="Hildebrand F."/>
            <person name="Pallen M.J."/>
        </authorList>
    </citation>
    <scope>NUCLEOTIDE SEQUENCE</scope>
    <source>
        <strain evidence="8">CHK195-26880</strain>
    </source>
</reference>
<dbReference type="PIRSF" id="PIRSF000368">
    <property type="entry name" value="NrdG"/>
    <property type="match status" value="1"/>
</dbReference>
<sequence length="183" mass="20671">MKIRLAAYLQPDSIVDGEGVRTVIWTQGCPHACPGCQNPGTHDFDGGALIDVSEVIDELKTIKNQDGITLSGGDPVCQSEACYEISKAAHSMGLNVWCYTGYTYEAMLKNSKMKKLLSEIDVLVDGKFILEEKSLNIYYRGSRNQRVIDVPKSLKQERVVLIDRYMKDKSYDEPYKKPDYMFI</sequence>
<dbReference type="GO" id="GO:0051539">
    <property type="term" value="F:4 iron, 4 sulfur cluster binding"/>
    <property type="evidence" value="ECO:0007669"/>
    <property type="project" value="UniProtKB-KW"/>
</dbReference>
<dbReference type="EC" id="1.97.1.-" evidence="7"/>
<comment type="similarity">
    <text evidence="7">Belongs to the organic radical-activating enzymes family.</text>
</comment>
<comment type="function">
    <text evidence="7">Activation of anaerobic ribonucleoside-triphosphate reductase under anaerobic conditions by generation of an organic free radical, using S-adenosylmethionine and reduced flavodoxin as cosubstrates to produce 5'-deoxy-adenosine.</text>
</comment>
<dbReference type="SFLD" id="SFLDS00029">
    <property type="entry name" value="Radical_SAM"/>
    <property type="match status" value="1"/>
</dbReference>
<evidence type="ECO:0000313" key="9">
    <source>
        <dbReference type="Proteomes" id="UP000886833"/>
    </source>
</evidence>
<dbReference type="Proteomes" id="UP000886833">
    <property type="component" value="Unassembled WGS sequence"/>
</dbReference>
<dbReference type="AlphaFoldDB" id="A0A9D1GB93"/>